<feature type="binding site" evidence="7">
    <location>
        <position position="245"/>
    </location>
    <ligand>
        <name>Mg(2+)</name>
        <dbReference type="ChEBI" id="CHEBI:18420"/>
        <label>1</label>
    </ligand>
</feature>
<feature type="active site" evidence="6">
    <location>
        <position position="104"/>
    </location>
</feature>
<feature type="site" description="Interaction with DNA substrate" evidence="8">
    <location>
        <position position="246"/>
    </location>
</feature>
<comment type="cofactor">
    <cofactor evidence="1">
        <name>Mn(2+)</name>
        <dbReference type="ChEBI" id="CHEBI:29035"/>
    </cofactor>
</comment>
<dbReference type="GO" id="GO:0006281">
    <property type="term" value="P:DNA repair"/>
    <property type="evidence" value="ECO:0007669"/>
    <property type="project" value="InterPro"/>
</dbReference>
<evidence type="ECO:0000313" key="10">
    <source>
        <dbReference type="EMBL" id="MRW93095.1"/>
    </source>
</evidence>
<protein>
    <submittedName>
        <fullName evidence="10">Exodeoxyribonuclease III</fullName>
        <ecNumber evidence="10">3.1.11.2</ecNumber>
    </submittedName>
</protein>
<comment type="similarity">
    <text evidence="2">Belongs to the DNA repair enzymes AP/ExoA family.</text>
</comment>
<dbReference type="InterPro" id="IPR004808">
    <property type="entry name" value="AP_endonuc_1"/>
</dbReference>
<evidence type="ECO:0000256" key="3">
    <source>
        <dbReference type="ARBA" id="ARBA00022723"/>
    </source>
</evidence>
<dbReference type="GO" id="GO:0008311">
    <property type="term" value="F:double-stranded DNA 3'-5' DNA exonuclease activity"/>
    <property type="evidence" value="ECO:0007669"/>
    <property type="project" value="UniProtKB-EC"/>
</dbReference>
<evidence type="ECO:0000256" key="1">
    <source>
        <dbReference type="ARBA" id="ARBA00001936"/>
    </source>
</evidence>
<sequence>MKIATWNVNSLNVRLPHVMKWLEENPTDVLCIQETKLTDDKFPLATLETAGYHVAYTGQKTYNGVAIISKQPILDIVKNNPKFEDPQQRIIAGTIGGVRVVCAYVPNGQAVGSDKYEYKMAWMNAFHDWIAEQAAQYPELAVLGDYNIAPEDRDVHDPAAWEGMVHVSPQERDQLKRLLAIGLTDAFRMFEQADKSFSWWDYRGLGFRLNKGLRIDHILLSDALKQRCSACVIDRVPRKWEQPSDHTPVIATID</sequence>
<evidence type="ECO:0000256" key="8">
    <source>
        <dbReference type="PIRSR" id="PIRSR604808-3"/>
    </source>
</evidence>
<dbReference type="InterPro" id="IPR037493">
    <property type="entry name" value="ExoIII-like"/>
</dbReference>
<dbReference type="EMBL" id="WKJK01000014">
    <property type="protein sequence ID" value="MRW93095.1"/>
    <property type="molecule type" value="Genomic_DNA"/>
</dbReference>
<dbReference type="EC" id="3.1.11.2" evidence="10"/>
<dbReference type="PANTHER" id="PTHR43250:SF2">
    <property type="entry name" value="EXODEOXYRIBONUCLEASE III"/>
    <property type="match status" value="1"/>
</dbReference>
<keyword evidence="3 7" id="KW-0479">Metal-binding</keyword>
<dbReference type="NCBIfam" id="TIGR00633">
    <property type="entry name" value="xth"/>
    <property type="match status" value="1"/>
</dbReference>
<dbReference type="InterPro" id="IPR036691">
    <property type="entry name" value="Endo/exonu/phosph_ase_sf"/>
</dbReference>
<dbReference type="PROSITE" id="PS51435">
    <property type="entry name" value="AP_NUCLEASE_F1_4"/>
    <property type="match status" value="1"/>
</dbReference>
<name>A0A6I2L457_9BURK</name>
<dbReference type="SUPFAM" id="SSF56219">
    <property type="entry name" value="DNase I-like"/>
    <property type="match status" value="1"/>
</dbReference>
<dbReference type="Pfam" id="PF03372">
    <property type="entry name" value="Exo_endo_phos"/>
    <property type="match status" value="1"/>
</dbReference>
<evidence type="ECO:0000256" key="4">
    <source>
        <dbReference type="ARBA" id="ARBA00022801"/>
    </source>
</evidence>
<evidence type="ECO:0000313" key="11">
    <source>
        <dbReference type="Proteomes" id="UP000433309"/>
    </source>
</evidence>
<keyword evidence="7" id="KW-0464">Manganese</keyword>
<dbReference type="AlphaFoldDB" id="A0A6I2L457"/>
<feature type="active site" description="Proton donor/acceptor" evidence="6">
    <location>
        <position position="145"/>
    </location>
</feature>
<feature type="binding site" evidence="7">
    <location>
        <position position="145"/>
    </location>
    <ligand>
        <name>Mg(2+)</name>
        <dbReference type="ChEBI" id="CHEBI:18420"/>
        <label>1</label>
    </ligand>
</feature>
<feature type="binding site" evidence="7">
    <location>
        <position position="7"/>
    </location>
    <ligand>
        <name>Mg(2+)</name>
        <dbReference type="ChEBI" id="CHEBI:18420"/>
        <label>1</label>
    </ligand>
</feature>
<accession>A0A6I2L457</accession>
<evidence type="ECO:0000256" key="6">
    <source>
        <dbReference type="PIRSR" id="PIRSR604808-1"/>
    </source>
</evidence>
<feature type="site" description="Transition state stabilizer" evidence="8">
    <location>
        <position position="147"/>
    </location>
</feature>
<dbReference type="Gene3D" id="3.60.10.10">
    <property type="entry name" value="Endonuclease/exonuclease/phosphatase"/>
    <property type="match status" value="1"/>
</dbReference>
<keyword evidence="11" id="KW-1185">Reference proteome</keyword>
<feature type="binding site" evidence="7">
    <location>
        <position position="147"/>
    </location>
    <ligand>
        <name>Mg(2+)</name>
        <dbReference type="ChEBI" id="CHEBI:18420"/>
        <label>1</label>
    </ligand>
</feature>
<feature type="site" description="Important for catalytic activity" evidence="8">
    <location>
        <position position="216"/>
    </location>
</feature>
<dbReference type="Proteomes" id="UP000433309">
    <property type="component" value="Unassembled WGS sequence"/>
</dbReference>
<feature type="binding site" evidence="7">
    <location>
        <position position="246"/>
    </location>
    <ligand>
        <name>Mg(2+)</name>
        <dbReference type="ChEBI" id="CHEBI:18420"/>
        <label>1</label>
    </ligand>
</feature>
<comment type="caution">
    <text evidence="10">The sequence shown here is derived from an EMBL/GenBank/DDBJ whole genome shotgun (WGS) entry which is preliminary data.</text>
</comment>
<keyword evidence="4 10" id="KW-0378">Hydrolase</keyword>
<feature type="active site" description="Proton acceptor" evidence="6">
    <location>
        <position position="246"/>
    </location>
</feature>
<feature type="domain" description="Endonuclease/exonuclease/phosphatase" evidence="9">
    <location>
        <begin position="4"/>
        <end position="246"/>
    </location>
</feature>
<dbReference type="PROSITE" id="PS00728">
    <property type="entry name" value="AP_NUCLEASE_F1_3"/>
    <property type="match status" value="1"/>
</dbReference>
<dbReference type="InterPro" id="IPR005135">
    <property type="entry name" value="Endo/exonuclease/phosphatase"/>
</dbReference>
<comment type="cofactor">
    <cofactor evidence="7">
        <name>Mg(2+)</name>
        <dbReference type="ChEBI" id="CHEBI:18420"/>
    </cofactor>
    <cofactor evidence="7">
        <name>Mn(2+)</name>
        <dbReference type="ChEBI" id="CHEBI:29035"/>
    </cofactor>
    <text evidence="7">Probably binds two magnesium or manganese ions per subunit.</text>
</comment>
<dbReference type="NCBIfam" id="TIGR00195">
    <property type="entry name" value="exoDNase_III"/>
    <property type="match status" value="1"/>
</dbReference>
<keyword evidence="5 7" id="KW-0460">Magnesium</keyword>
<dbReference type="PANTHER" id="PTHR43250">
    <property type="entry name" value="EXODEOXYRIBONUCLEASE III"/>
    <property type="match status" value="1"/>
</dbReference>
<dbReference type="GO" id="GO:0004519">
    <property type="term" value="F:endonuclease activity"/>
    <property type="evidence" value="ECO:0007669"/>
    <property type="project" value="InterPro"/>
</dbReference>
<reference evidence="10 11" key="1">
    <citation type="submission" date="2019-11" db="EMBL/GenBank/DDBJ databases">
        <title>Novel species isolated from a subtropical stream in China.</title>
        <authorList>
            <person name="Lu H."/>
        </authorList>
    </citation>
    <scope>NUCLEOTIDE SEQUENCE [LARGE SCALE GENOMIC DNA]</scope>
    <source>
        <strain evidence="10 11">FT80W</strain>
    </source>
</reference>
<evidence type="ECO:0000259" key="9">
    <source>
        <dbReference type="Pfam" id="PF03372"/>
    </source>
</evidence>
<dbReference type="RefSeq" id="WP_154381134.1">
    <property type="nucleotide sequence ID" value="NZ_WKJK01000014.1"/>
</dbReference>
<feature type="binding site" evidence="7">
    <location>
        <position position="34"/>
    </location>
    <ligand>
        <name>Mg(2+)</name>
        <dbReference type="ChEBI" id="CHEBI:18420"/>
        <label>1</label>
    </ligand>
</feature>
<gene>
    <name evidence="10" type="primary">xth</name>
    <name evidence="10" type="ORF">GJ699_24145</name>
</gene>
<evidence type="ECO:0000256" key="2">
    <source>
        <dbReference type="ARBA" id="ARBA00007092"/>
    </source>
</evidence>
<organism evidence="10 11">
    <name type="scientific">Duganella guangzhouensis</name>
    <dbReference type="NCBI Taxonomy" id="2666084"/>
    <lineage>
        <taxon>Bacteria</taxon>
        <taxon>Pseudomonadati</taxon>
        <taxon>Pseudomonadota</taxon>
        <taxon>Betaproteobacteria</taxon>
        <taxon>Burkholderiales</taxon>
        <taxon>Oxalobacteraceae</taxon>
        <taxon>Telluria group</taxon>
        <taxon>Duganella</taxon>
    </lineage>
</organism>
<proteinExistence type="inferred from homology"/>
<dbReference type="InterPro" id="IPR020848">
    <property type="entry name" value="AP_endonuclease_F1_CS"/>
</dbReference>
<dbReference type="CDD" id="cd09086">
    <property type="entry name" value="ExoIII-like_AP-endo"/>
    <property type="match status" value="1"/>
</dbReference>
<evidence type="ECO:0000256" key="5">
    <source>
        <dbReference type="ARBA" id="ARBA00022842"/>
    </source>
</evidence>
<dbReference type="GO" id="GO:0003677">
    <property type="term" value="F:DNA binding"/>
    <property type="evidence" value="ECO:0007669"/>
    <property type="project" value="InterPro"/>
</dbReference>
<evidence type="ECO:0000256" key="7">
    <source>
        <dbReference type="PIRSR" id="PIRSR604808-2"/>
    </source>
</evidence>
<dbReference type="GO" id="GO:0046872">
    <property type="term" value="F:metal ion binding"/>
    <property type="evidence" value="ECO:0007669"/>
    <property type="project" value="UniProtKB-KW"/>
</dbReference>